<dbReference type="SUPFAM" id="SSF51182">
    <property type="entry name" value="RmlC-like cupins"/>
    <property type="match status" value="1"/>
</dbReference>
<dbReference type="AlphaFoldDB" id="A0A603KY32"/>
<gene>
    <name evidence="2" type="ORF">CG587_17885</name>
</gene>
<organism evidence="2">
    <name type="scientific">Salmonella enterica</name>
    <name type="common">Salmonella choleraesuis</name>
    <dbReference type="NCBI Taxonomy" id="28901"/>
    <lineage>
        <taxon>Bacteria</taxon>
        <taxon>Pseudomonadati</taxon>
        <taxon>Pseudomonadota</taxon>
        <taxon>Gammaproteobacteria</taxon>
        <taxon>Enterobacterales</taxon>
        <taxon>Enterobacteriaceae</taxon>
        <taxon>Salmonella</taxon>
    </lineage>
</organism>
<evidence type="ECO:0000313" key="2">
    <source>
        <dbReference type="EMBL" id="ECT9426365.1"/>
    </source>
</evidence>
<proteinExistence type="predicted"/>
<dbReference type="Pfam" id="PF19480">
    <property type="entry name" value="DUF6016"/>
    <property type="match status" value="1"/>
</dbReference>
<reference evidence="2" key="1">
    <citation type="submission" date="2018-07" db="EMBL/GenBank/DDBJ databases">
        <authorList>
            <consortium name="PulseNet: The National Subtyping Network for Foodborne Disease Surveillance"/>
            <person name="Tarr C.L."/>
            <person name="Trees E."/>
            <person name="Katz L.S."/>
            <person name="Carleton-Romer H.A."/>
            <person name="Stroika S."/>
            <person name="Kucerova Z."/>
            <person name="Roache K.F."/>
            <person name="Sabol A.L."/>
            <person name="Besser J."/>
            <person name="Gerner-Smidt P."/>
        </authorList>
    </citation>
    <scope>NUCLEOTIDE SEQUENCE [LARGE SCALE GENOMIC DNA]</scope>
    <source>
        <strain evidence="2">PNUSAS018503</strain>
    </source>
</reference>
<dbReference type="CDD" id="cd07005">
    <property type="entry name" value="cupin_WbuC-like"/>
    <property type="match status" value="1"/>
</dbReference>
<dbReference type="EMBL" id="AAKOJA010000009">
    <property type="protein sequence ID" value="ECT9426365.1"/>
    <property type="molecule type" value="Genomic_DNA"/>
</dbReference>
<dbReference type="InterPro" id="IPR046058">
    <property type="entry name" value="WbuC_cupin"/>
</dbReference>
<dbReference type="Proteomes" id="UP000839904">
    <property type="component" value="Unassembled WGS sequence"/>
</dbReference>
<dbReference type="NCBIfam" id="TIGR04366">
    <property type="entry name" value="cupin_WbuC"/>
    <property type="match status" value="1"/>
</dbReference>
<dbReference type="InterPro" id="IPR014710">
    <property type="entry name" value="RmlC-like_jellyroll"/>
</dbReference>
<sequence length="169" mass="19348">MVVFMKVSFFTQDDFEDLTQEAFASIRLRSHLLLHESPNDVVQRIIIGLIKGTYIPPHFHELQHQWEHFHVIHGEVELMLFDNNGCLNKKVILGGQSKNVIVQIPPLIPHTLVCRSPTAVVMEIKEGPFDEKFAKVIPSWSYSEDYSIVSRDTITAMMSQLSIGDRFSI</sequence>
<dbReference type="InterPro" id="IPR027565">
    <property type="entry name" value="Cupin_WbuC"/>
</dbReference>
<feature type="domain" description="Cupin fold metalloprotein WbuC cupin" evidence="1">
    <location>
        <begin position="11"/>
        <end position="93"/>
    </location>
</feature>
<name>A0A603KY32_SALER</name>
<evidence type="ECO:0000259" key="1">
    <source>
        <dbReference type="Pfam" id="PF19480"/>
    </source>
</evidence>
<dbReference type="Gene3D" id="2.60.120.10">
    <property type="entry name" value="Jelly Rolls"/>
    <property type="match status" value="1"/>
</dbReference>
<comment type="caution">
    <text evidence="2">The sequence shown here is derived from an EMBL/GenBank/DDBJ whole genome shotgun (WGS) entry which is preliminary data.</text>
</comment>
<protein>
    <submittedName>
        <fullName evidence="2">Cupin fold metalloprotein, WbuC family</fullName>
    </submittedName>
</protein>
<accession>A0A603KY32</accession>
<dbReference type="InterPro" id="IPR011051">
    <property type="entry name" value="RmlC_Cupin_sf"/>
</dbReference>